<sequence>MKNQHETLLEEYHKSRKSDITIDQFTYILKIYPSLLVCMSDGKLDKEEWDGVLNISKGLALLYLDQMPNTNAERVESLFRTEFRYLLENIDKWEKKFLNTLKSYLEEHPDDREFVYEAMYLFANAADGISADEQRTIDKLSSRLVLEY</sequence>
<organism evidence="1 2">
    <name type="scientific">Ekhidna lutea</name>
    <dbReference type="NCBI Taxonomy" id="447679"/>
    <lineage>
        <taxon>Bacteria</taxon>
        <taxon>Pseudomonadati</taxon>
        <taxon>Bacteroidota</taxon>
        <taxon>Cytophagia</taxon>
        <taxon>Cytophagales</taxon>
        <taxon>Reichenbachiellaceae</taxon>
        <taxon>Ekhidna</taxon>
    </lineage>
</organism>
<dbReference type="OrthoDB" id="979337at2"/>
<reference evidence="1 2" key="1">
    <citation type="submission" date="2017-06" db="EMBL/GenBank/DDBJ databases">
        <authorList>
            <person name="Kim H.J."/>
            <person name="Triplett B.A."/>
        </authorList>
    </citation>
    <scope>NUCLEOTIDE SEQUENCE [LARGE SCALE GENOMIC DNA]</scope>
    <source>
        <strain evidence="1 2">DSM 19307</strain>
    </source>
</reference>
<name>A0A239IM43_EKHLU</name>
<accession>A0A239IM43</accession>
<dbReference type="AlphaFoldDB" id="A0A239IM43"/>
<keyword evidence="2" id="KW-1185">Reference proteome</keyword>
<gene>
    <name evidence="1" type="ORF">SAMN05421640_1731</name>
</gene>
<dbReference type="Proteomes" id="UP000198393">
    <property type="component" value="Unassembled WGS sequence"/>
</dbReference>
<dbReference type="InterPro" id="IPR029024">
    <property type="entry name" value="TerB-like"/>
</dbReference>
<dbReference type="SUPFAM" id="SSF158682">
    <property type="entry name" value="TerB-like"/>
    <property type="match status" value="1"/>
</dbReference>
<dbReference type="EMBL" id="FZPD01000003">
    <property type="protein sequence ID" value="SNS94645.1"/>
    <property type="molecule type" value="Genomic_DNA"/>
</dbReference>
<dbReference type="RefSeq" id="WP_089356476.1">
    <property type="nucleotide sequence ID" value="NZ_FZPD01000003.1"/>
</dbReference>
<proteinExistence type="predicted"/>
<protein>
    <recommendedName>
        <fullName evidence="3">Tellurite resistance protein TerB</fullName>
    </recommendedName>
</protein>
<dbReference type="Gene3D" id="1.10.3680.10">
    <property type="entry name" value="TerB-like"/>
    <property type="match status" value="1"/>
</dbReference>
<evidence type="ECO:0000313" key="2">
    <source>
        <dbReference type="Proteomes" id="UP000198393"/>
    </source>
</evidence>
<evidence type="ECO:0000313" key="1">
    <source>
        <dbReference type="EMBL" id="SNS94645.1"/>
    </source>
</evidence>
<evidence type="ECO:0008006" key="3">
    <source>
        <dbReference type="Google" id="ProtNLM"/>
    </source>
</evidence>